<feature type="domain" description="PDZ" evidence="13">
    <location>
        <begin position="123"/>
        <end position="158"/>
    </location>
</feature>
<organism evidence="14 15">
    <name type="scientific">Microvirga tunisiensis</name>
    <dbReference type="NCBI Taxonomy" id="2108360"/>
    <lineage>
        <taxon>Bacteria</taxon>
        <taxon>Pseudomonadati</taxon>
        <taxon>Pseudomonadota</taxon>
        <taxon>Alphaproteobacteria</taxon>
        <taxon>Hyphomicrobiales</taxon>
        <taxon>Methylobacteriaceae</taxon>
        <taxon>Microvirga</taxon>
    </lineage>
</organism>
<feature type="domain" description="Peptidase M50" evidence="12">
    <location>
        <begin position="12"/>
        <end position="320"/>
    </location>
</feature>
<keyword evidence="4 14" id="KW-0645">Protease</keyword>
<comment type="caution">
    <text evidence="14">The sequence shown here is derived from an EMBL/GenBank/DDBJ whole genome shotgun (WGS) entry which is preliminary data.</text>
</comment>
<keyword evidence="8 11" id="KW-1133">Transmembrane helix</keyword>
<dbReference type="InterPro" id="IPR008915">
    <property type="entry name" value="Peptidase_M50"/>
</dbReference>
<evidence type="ECO:0000256" key="5">
    <source>
        <dbReference type="ARBA" id="ARBA00022692"/>
    </source>
</evidence>
<evidence type="ECO:0000256" key="11">
    <source>
        <dbReference type="SAM" id="Phobius"/>
    </source>
</evidence>
<evidence type="ECO:0000256" key="1">
    <source>
        <dbReference type="ARBA" id="ARBA00001947"/>
    </source>
</evidence>
<dbReference type="AlphaFoldDB" id="A0A5N7MC56"/>
<keyword evidence="15" id="KW-1185">Reference proteome</keyword>
<keyword evidence="6" id="KW-0378">Hydrolase</keyword>
<dbReference type="RefSeq" id="WP_152708736.1">
    <property type="nucleotide sequence ID" value="NZ_VOSJ01000001.1"/>
</dbReference>
<dbReference type="PANTHER" id="PTHR42837:SF2">
    <property type="entry name" value="MEMBRANE METALLOPROTEASE ARASP2, CHLOROPLASTIC-RELATED"/>
    <property type="match status" value="1"/>
</dbReference>
<comment type="subcellular location">
    <subcellularLocation>
        <location evidence="2">Membrane</location>
        <topology evidence="2">Multi-pass membrane protein</topology>
    </subcellularLocation>
</comment>
<evidence type="ECO:0000256" key="3">
    <source>
        <dbReference type="ARBA" id="ARBA00007931"/>
    </source>
</evidence>
<dbReference type="GO" id="GO:0016020">
    <property type="term" value="C:membrane"/>
    <property type="evidence" value="ECO:0007669"/>
    <property type="project" value="UniProtKB-SubCell"/>
</dbReference>
<dbReference type="SUPFAM" id="SSF50156">
    <property type="entry name" value="PDZ domain-like"/>
    <property type="match status" value="1"/>
</dbReference>
<name>A0A5N7MC56_9HYPH</name>
<dbReference type="InterPro" id="IPR036034">
    <property type="entry name" value="PDZ_sf"/>
</dbReference>
<keyword evidence="7" id="KW-0862">Zinc</keyword>
<comment type="similarity">
    <text evidence="3">Belongs to the peptidase M50B family.</text>
</comment>
<dbReference type="GO" id="GO:0004222">
    <property type="term" value="F:metalloendopeptidase activity"/>
    <property type="evidence" value="ECO:0007669"/>
    <property type="project" value="InterPro"/>
</dbReference>
<evidence type="ECO:0000256" key="10">
    <source>
        <dbReference type="ARBA" id="ARBA00023136"/>
    </source>
</evidence>
<evidence type="ECO:0000256" key="6">
    <source>
        <dbReference type="ARBA" id="ARBA00022801"/>
    </source>
</evidence>
<accession>A0A5N7MC56</accession>
<dbReference type="OrthoDB" id="9782003at2"/>
<dbReference type="Pfam" id="PF17820">
    <property type="entry name" value="PDZ_6"/>
    <property type="match status" value="1"/>
</dbReference>
<evidence type="ECO:0000256" key="2">
    <source>
        <dbReference type="ARBA" id="ARBA00004141"/>
    </source>
</evidence>
<evidence type="ECO:0000259" key="13">
    <source>
        <dbReference type="Pfam" id="PF17820"/>
    </source>
</evidence>
<dbReference type="InterPro" id="IPR041489">
    <property type="entry name" value="PDZ_6"/>
</dbReference>
<protein>
    <submittedName>
        <fullName evidence="14">Site-2 protease family protein</fullName>
    </submittedName>
</protein>
<dbReference type="CDD" id="cd06163">
    <property type="entry name" value="S2P-M50_PDZ_RseP-like"/>
    <property type="match status" value="1"/>
</dbReference>
<proteinExistence type="inferred from homology"/>
<evidence type="ECO:0000313" key="15">
    <source>
        <dbReference type="Proteomes" id="UP000403266"/>
    </source>
</evidence>
<feature type="transmembrane region" description="Helical" evidence="11">
    <location>
        <begin position="310"/>
        <end position="328"/>
    </location>
</feature>
<feature type="transmembrane region" description="Helical" evidence="11">
    <location>
        <begin position="89"/>
        <end position="113"/>
    </location>
</feature>
<dbReference type="GO" id="GO:0006508">
    <property type="term" value="P:proteolysis"/>
    <property type="evidence" value="ECO:0007669"/>
    <property type="project" value="UniProtKB-KW"/>
</dbReference>
<evidence type="ECO:0000256" key="8">
    <source>
        <dbReference type="ARBA" id="ARBA00022989"/>
    </source>
</evidence>
<dbReference type="Gene3D" id="2.30.42.10">
    <property type="match status" value="1"/>
</dbReference>
<feature type="transmembrane region" description="Helical" evidence="11">
    <location>
        <begin position="259"/>
        <end position="280"/>
    </location>
</feature>
<dbReference type="PANTHER" id="PTHR42837">
    <property type="entry name" value="REGULATOR OF SIGMA-E PROTEASE RSEP"/>
    <property type="match status" value="1"/>
</dbReference>
<evidence type="ECO:0000256" key="9">
    <source>
        <dbReference type="ARBA" id="ARBA00023049"/>
    </source>
</evidence>
<keyword evidence="10 11" id="KW-0472">Membrane</keyword>
<sequence>MAETILITILPFLFIMTVVVTIHEAGHYWVARWLGIKVEEFSIGFGPLLRRDQGKHNLWTIRALPLGGYVRFAETGEKSFRKASGLSRITVAFAGPSFNILASFVFFVAVFYAGLTWSSTTILATVPGSGAQLADIHPGDRIVSINGVAISSVDDLYAASHFGDPDGIDRFQLDRSGSLMELDVLKADGKYGLVFNREHARSDLPKSFVLAMKQMVSASVGIFNIPALVYSMGGNPIEVFSGPVGIAHVTGKAVQSEEALLTVLLLLAHLNLGLALVNLLPVPLFDGGRILLYAIESCVKKPASRSVENALAGISVAVIAFTGILVTWSDLQKIILLSFPTP</sequence>
<dbReference type="Pfam" id="PF02163">
    <property type="entry name" value="Peptidase_M50"/>
    <property type="match status" value="1"/>
</dbReference>
<keyword evidence="5 11" id="KW-0812">Transmembrane</keyword>
<keyword evidence="9" id="KW-0482">Metalloprotease</keyword>
<evidence type="ECO:0000256" key="7">
    <source>
        <dbReference type="ARBA" id="ARBA00022833"/>
    </source>
</evidence>
<comment type="cofactor">
    <cofactor evidence="1">
        <name>Zn(2+)</name>
        <dbReference type="ChEBI" id="CHEBI:29105"/>
    </cofactor>
</comment>
<reference evidence="14 15" key="1">
    <citation type="journal article" date="2019" name="Syst. Appl. Microbiol.">
        <title>Microvirga tunisiensis sp. nov., a root nodule symbiotic bacterium isolated from Lupinus micranthus and L. luteus grown in Northern Tunisia.</title>
        <authorList>
            <person name="Msaddak A."/>
            <person name="Rejili M."/>
            <person name="Duran D."/>
            <person name="Mars M."/>
            <person name="Palacios J.M."/>
            <person name="Ruiz-Argueso T."/>
            <person name="Rey L."/>
            <person name="Imperial J."/>
        </authorList>
    </citation>
    <scope>NUCLEOTIDE SEQUENCE [LARGE SCALE GENOMIC DNA]</scope>
    <source>
        <strain evidence="14 15">Lmie10</strain>
    </source>
</reference>
<evidence type="ECO:0000256" key="4">
    <source>
        <dbReference type="ARBA" id="ARBA00022670"/>
    </source>
</evidence>
<dbReference type="Proteomes" id="UP000403266">
    <property type="component" value="Unassembled WGS sequence"/>
</dbReference>
<dbReference type="InterPro" id="IPR004387">
    <property type="entry name" value="Pept_M50_Zn"/>
</dbReference>
<evidence type="ECO:0000259" key="12">
    <source>
        <dbReference type="Pfam" id="PF02163"/>
    </source>
</evidence>
<evidence type="ECO:0000313" key="14">
    <source>
        <dbReference type="EMBL" id="MPR23839.1"/>
    </source>
</evidence>
<gene>
    <name evidence="14" type="ORF">FS320_01035</name>
</gene>
<feature type="transmembrane region" description="Helical" evidence="11">
    <location>
        <begin position="6"/>
        <end position="30"/>
    </location>
</feature>
<dbReference type="EMBL" id="VOSK01000001">
    <property type="protein sequence ID" value="MPR23839.1"/>
    <property type="molecule type" value="Genomic_DNA"/>
</dbReference>